<keyword evidence="3" id="KW-1185">Reference proteome</keyword>
<dbReference type="PANTHER" id="PTHR12612">
    <property type="entry name" value="NUCLEAR TRANSPORT FACTOR 2"/>
    <property type="match status" value="1"/>
</dbReference>
<organism evidence="2 3">
    <name type="scientific">Calycina marina</name>
    <dbReference type="NCBI Taxonomy" id="1763456"/>
    <lineage>
        <taxon>Eukaryota</taxon>
        <taxon>Fungi</taxon>
        <taxon>Dikarya</taxon>
        <taxon>Ascomycota</taxon>
        <taxon>Pezizomycotina</taxon>
        <taxon>Leotiomycetes</taxon>
        <taxon>Helotiales</taxon>
        <taxon>Pezizellaceae</taxon>
        <taxon>Calycina</taxon>
    </lineage>
</organism>
<dbReference type="GO" id="GO:0006913">
    <property type="term" value="P:nucleocytoplasmic transport"/>
    <property type="evidence" value="ECO:0007669"/>
    <property type="project" value="InterPro"/>
</dbReference>
<gene>
    <name evidence="2" type="ORF">BJ878DRAFT_503758</name>
</gene>
<dbReference type="Proteomes" id="UP000887226">
    <property type="component" value="Unassembled WGS sequence"/>
</dbReference>
<dbReference type="InterPro" id="IPR002075">
    <property type="entry name" value="NTF2_dom"/>
</dbReference>
<evidence type="ECO:0000313" key="2">
    <source>
        <dbReference type="EMBL" id="KAG9244959.1"/>
    </source>
</evidence>
<evidence type="ECO:0000313" key="3">
    <source>
        <dbReference type="Proteomes" id="UP000887226"/>
    </source>
</evidence>
<dbReference type="AlphaFoldDB" id="A0A9P7Z400"/>
<dbReference type="InterPro" id="IPR032710">
    <property type="entry name" value="NTF2-like_dom_sf"/>
</dbReference>
<reference evidence="2" key="1">
    <citation type="journal article" date="2021" name="IMA Fungus">
        <title>Genomic characterization of three marine fungi, including Emericellopsis atlantica sp. nov. with signatures of a generalist lifestyle and marine biomass degradation.</title>
        <authorList>
            <person name="Hagestad O.C."/>
            <person name="Hou L."/>
            <person name="Andersen J.H."/>
            <person name="Hansen E.H."/>
            <person name="Altermark B."/>
            <person name="Li C."/>
            <person name="Kuhnert E."/>
            <person name="Cox R.J."/>
            <person name="Crous P.W."/>
            <person name="Spatafora J.W."/>
            <person name="Lail K."/>
            <person name="Amirebrahimi M."/>
            <person name="Lipzen A."/>
            <person name="Pangilinan J."/>
            <person name="Andreopoulos W."/>
            <person name="Hayes R.D."/>
            <person name="Ng V."/>
            <person name="Grigoriev I.V."/>
            <person name="Jackson S.A."/>
            <person name="Sutton T.D.S."/>
            <person name="Dobson A.D.W."/>
            <person name="Rama T."/>
        </authorList>
    </citation>
    <scope>NUCLEOTIDE SEQUENCE</scope>
    <source>
        <strain evidence="2">TRa3180A</strain>
    </source>
</reference>
<protein>
    <recommendedName>
        <fullName evidence="1">NTF2 domain-containing protein</fullName>
    </recommendedName>
</protein>
<sequence length="160" mass="17642">MMGDIPEDVLVRVSTQAADDFVKTYYQALDSAKNLASFYIQAADIWLNGNNIPDPQQLQTFFKDKVGNCQYDAQSHDCSVLNQNCNIGAPDNALGPSSDGSKMSILVLVSGSVKYKDSSDEARGFTESFTLVPNFEPHSQKAPKGLKKWLIQSQTFRLVV</sequence>
<feature type="domain" description="NTF2" evidence="1">
    <location>
        <begin position="17"/>
        <end position="158"/>
    </location>
</feature>
<dbReference type="Pfam" id="PF02136">
    <property type="entry name" value="NTF2"/>
    <property type="match status" value="1"/>
</dbReference>
<evidence type="ECO:0000259" key="1">
    <source>
        <dbReference type="PROSITE" id="PS50177"/>
    </source>
</evidence>
<comment type="caution">
    <text evidence="2">The sequence shown here is derived from an EMBL/GenBank/DDBJ whole genome shotgun (WGS) entry which is preliminary data.</text>
</comment>
<dbReference type="Gene3D" id="3.10.450.50">
    <property type="match status" value="1"/>
</dbReference>
<dbReference type="InterPro" id="IPR045875">
    <property type="entry name" value="NTF2"/>
</dbReference>
<dbReference type="SUPFAM" id="SSF54427">
    <property type="entry name" value="NTF2-like"/>
    <property type="match status" value="1"/>
</dbReference>
<dbReference type="InterPro" id="IPR018222">
    <property type="entry name" value="Nuclear_transport_factor_2_euk"/>
</dbReference>
<name>A0A9P7Z400_9HELO</name>
<proteinExistence type="predicted"/>
<dbReference type="PROSITE" id="PS50177">
    <property type="entry name" value="NTF2_DOMAIN"/>
    <property type="match status" value="1"/>
</dbReference>
<dbReference type="OrthoDB" id="25408at2759"/>
<accession>A0A9P7Z400</accession>
<dbReference type="EMBL" id="MU253873">
    <property type="protein sequence ID" value="KAG9244959.1"/>
    <property type="molecule type" value="Genomic_DNA"/>
</dbReference>